<dbReference type="EMBL" id="AM933173">
    <property type="protein sequence ID" value="CAR40076.1"/>
    <property type="molecule type" value="Genomic_DNA"/>
</dbReference>
<accession>B5R9M6</accession>
<dbReference type="KEGG" id="seg:SG4314"/>
<evidence type="ECO:0000313" key="2">
    <source>
        <dbReference type="EMBL" id="CAR40076.1"/>
    </source>
</evidence>
<dbReference type="AlphaFoldDB" id="B5R9M6"/>
<proteinExistence type="predicted"/>
<sequence>MFITRVILGGSMPGMSVRHKKTVSVTLEPALLQQARDAGINLSAVLTAALKEEISATGVERWKAENRAGLQELNRITDEHGLLSDDYRTF</sequence>
<dbReference type="Pfam" id="PF07362">
    <property type="entry name" value="CcdA"/>
    <property type="match status" value="1"/>
</dbReference>
<dbReference type="InterPro" id="IPR009956">
    <property type="entry name" value="Post-segregation_anti-tox_CcdA"/>
</dbReference>
<protein>
    <submittedName>
        <fullName evidence="2">Antitoxin protein (Leta protein) (Protein h) (Lyna)</fullName>
    </submittedName>
</protein>
<evidence type="ECO:0000256" key="1">
    <source>
        <dbReference type="ARBA" id="ARBA00022649"/>
    </source>
</evidence>
<name>B5R9M6_SALG2</name>
<evidence type="ECO:0000313" key="3">
    <source>
        <dbReference type="Proteomes" id="UP000008321"/>
    </source>
</evidence>
<dbReference type="HOGENOM" id="CLU_157097_2_2_6"/>
<reference evidence="2 3" key="1">
    <citation type="journal article" date="2008" name="Genome Res.">
        <title>Comparative genome analysis of Salmonella enteritidis PT4 and Salmonella gallinarum 287/91 provides insights into evolutionary and host adaptation pathways.</title>
        <authorList>
            <person name="Thomson N.R."/>
            <person name="Clayton D.J."/>
            <person name="Windhorst D."/>
            <person name="Vernikos G."/>
            <person name="Davidson S."/>
            <person name="Churcher C."/>
            <person name="Quail M.A."/>
            <person name="Stevens M."/>
            <person name="Jones M.A."/>
            <person name="Watson M."/>
            <person name="Barron A."/>
            <person name="Layton A."/>
            <person name="Pickard D."/>
            <person name="Kingsley R.A."/>
            <person name="Bignell A."/>
            <person name="Clark L."/>
            <person name="Harris B."/>
            <person name="Ormond D."/>
            <person name="Abdellah Z."/>
            <person name="Brooks K."/>
            <person name="Cherevach I."/>
            <person name="Chillingworth T."/>
            <person name="Woodward J."/>
            <person name="Norberczak H."/>
            <person name="Lord A."/>
            <person name="Arrowsmith C."/>
            <person name="Jagels K."/>
            <person name="Moule S."/>
            <person name="Mungall K."/>
            <person name="Sanders M."/>
            <person name="Whitehead S."/>
            <person name="Chabalgoity J.A."/>
            <person name="Maskell D."/>
            <person name="Humphrey T."/>
            <person name="Roberts M."/>
            <person name="Barrow P.A."/>
            <person name="Dougan G."/>
            <person name="Parkhill J."/>
        </authorList>
    </citation>
    <scope>NUCLEOTIDE SEQUENCE [LARGE SCALE GENOMIC DNA]</scope>
    <source>
        <strain evidence="3">287/91 / NCTC 13346</strain>
    </source>
</reference>
<dbReference type="Proteomes" id="UP000008321">
    <property type="component" value="Chromosome"/>
</dbReference>
<gene>
    <name evidence="2" type="ordered locus">SG4314</name>
</gene>
<keyword evidence="1" id="KW-1277">Toxin-antitoxin system</keyword>
<organism evidence="2 3">
    <name type="scientific">Salmonella gallinarum (strain 287/91 / NCTC 13346)</name>
    <dbReference type="NCBI Taxonomy" id="550538"/>
    <lineage>
        <taxon>Bacteria</taxon>
        <taxon>Pseudomonadati</taxon>
        <taxon>Pseudomonadota</taxon>
        <taxon>Gammaproteobacteria</taxon>
        <taxon>Enterobacterales</taxon>
        <taxon>Enterobacteriaceae</taxon>
        <taxon>Salmonella</taxon>
    </lineage>
</organism>